<comment type="caution">
    <text evidence="1">The sequence shown here is derived from an EMBL/GenBank/DDBJ whole genome shotgun (WGS) entry which is preliminary data.</text>
</comment>
<reference evidence="1" key="1">
    <citation type="submission" date="2023-10" db="EMBL/GenBank/DDBJ databases">
        <title>Genome assembly of Pristionchus species.</title>
        <authorList>
            <person name="Yoshida K."/>
            <person name="Sommer R.J."/>
        </authorList>
    </citation>
    <scope>NUCLEOTIDE SEQUENCE</scope>
    <source>
        <strain evidence="1">RS0144</strain>
    </source>
</reference>
<keyword evidence="2" id="KW-1185">Reference proteome</keyword>
<feature type="non-terminal residue" evidence="1">
    <location>
        <position position="1"/>
    </location>
</feature>
<sequence>AFIKAVSAEMENRRVFQIPRDISALPQHNATIHPAHPFLKFQTILDAKKKLPFSISEKDLLKGTSMSSNHSISMCLECFDGIDPFSCRTLDQGWSIGWHCENCGYLKYSNEMTTFFLRGASEKKYLDPSEIGMYEVYRVPWIPNPAEESTVMHLYMRIACMVRSGGMRLREVLGDADFLGHPGTFDIFARAWCENRDWQFFAARLQGVIMISFAVKTIKFKSEGDKFIRRAKITAQTRKEVKHFQMVRSELRTSTGKSTSLVAIGEYDLADDGDMIRLTNASIPRNHPAKENNDLGRALAMKLAGITRIRHTYGDGQVEEWTRDKAEALLDRESDHVQRSWNCLAEILSIIKECLPNDGEYCTIALSSNKNRSSDAKGVFVVENKGAIDPTCLLDDFVKAFRL</sequence>
<evidence type="ECO:0000313" key="2">
    <source>
        <dbReference type="Proteomes" id="UP001432027"/>
    </source>
</evidence>
<dbReference type="EMBL" id="BTSX01000003">
    <property type="protein sequence ID" value="GMS87626.1"/>
    <property type="molecule type" value="Genomic_DNA"/>
</dbReference>
<accession>A0AAV5SWB0</accession>
<protein>
    <submittedName>
        <fullName evidence="1">Uncharacterized protein</fullName>
    </submittedName>
</protein>
<proteinExistence type="predicted"/>
<gene>
    <name evidence="1" type="ORF">PENTCL1PPCAC_9801</name>
</gene>
<evidence type="ECO:0000313" key="1">
    <source>
        <dbReference type="EMBL" id="GMS87626.1"/>
    </source>
</evidence>
<organism evidence="1 2">
    <name type="scientific">Pristionchus entomophagus</name>
    <dbReference type="NCBI Taxonomy" id="358040"/>
    <lineage>
        <taxon>Eukaryota</taxon>
        <taxon>Metazoa</taxon>
        <taxon>Ecdysozoa</taxon>
        <taxon>Nematoda</taxon>
        <taxon>Chromadorea</taxon>
        <taxon>Rhabditida</taxon>
        <taxon>Rhabditina</taxon>
        <taxon>Diplogasteromorpha</taxon>
        <taxon>Diplogasteroidea</taxon>
        <taxon>Neodiplogasteridae</taxon>
        <taxon>Pristionchus</taxon>
    </lineage>
</organism>
<dbReference type="AlphaFoldDB" id="A0AAV5SWB0"/>
<name>A0AAV5SWB0_9BILA</name>
<dbReference type="Proteomes" id="UP001432027">
    <property type="component" value="Unassembled WGS sequence"/>
</dbReference>